<feature type="region of interest" description="Disordered" evidence="3">
    <location>
        <begin position="1"/>
        <end position="21"/>
    </location>
</feature>
<name>A0ABU1VLK0_9GAMM</name>
<evidence type="ECO:0000256" key="3">
    <source>
        <dbReference type="SAM" id="MobiDB-lite"/>
    </source>
</evidence>
<dbReference type="Gene3D" id="3.40.630.30">
    <property type="match status" value="1"/>
</dbReference>
<dbReference type="InterPro" id="IPR016181">
    <property type="entry name" value="Acyl_CoA_acyltransferase"/>
</dbReference>
<accession>A0ABU1VLK0</accession>
<dbReference type="InterPro" id="IPR000182">
    <property type="entry name" value="GNAT_dom"/>
</dbReference>
<sequence length="183" mass="20058">MPDVNPPRLPAVLPNREHHPMNIRPAGPDDAAAIAAIYNHYVATTCITFEADPVSVADMRERITETLAANLPWLVAEGGGEVSGYAYGSRWKGRCAYRYSVESTVYLDVSKTGQGVGKVLYAALIEALRARSLHAVIGGIALPNEASIALHERLGFEKVAHFKQVGFKQDRWIDVGYWQLLLA</sequence>
<reference evidence="5 6" key="1">
    <citation type="submission" date="2023-07" db="EMBL/GenBank/DDBJ databases">
        <title>Sorghum-associated microbial communities from plants grown in Nebraska, USA.</title>
        <authorList>
            <person name="Schachtman D."/>
        </authorList>
    </citation>
    <scope>NUCLEOTIDE SEQUENCE [LARGE SCALE GENOMIC DNA]</scope>
    <source>
        <strain evidence="5 6">BE187</strain>
    </source>
</reference>
<keyword evidence="6" id="KW-1185">Reference proteome</keyword>
<dbReference type="EC" id="2.3.1.183" evidence="5"/>
<gene>
    <name evidence="5" type="ORF">J2X04_000705</name>
</gene>
<dbReference type="RefSeq" id="WP_310052185.1">
    <property type="nucleotide sequence ID" value="NZ_JAVDVW010000001.1"/>
</dbReference>
<keyword evidence="2 5" id="KW-0012">Acyltransferase</keyword>
<evidence type="ECO:0000256" key="1">
    <source>
        <dbReference type="ARBA" id="ARBA00022679"/>
    </source>
</evidence>
<feature type="domain" description="N-acetyltransferase" evidence="4">
    <location>
        <begin position="21"/>
        <end position="182"/>
    </location>
</feature>
<dbReference type="CDD" id="cd04301">
    <property type="entry name" value="NAT_SF"/>
    <property type="match status" value="1"/>
</dbReference>
<organism evidence="5 6">
    <name type="scientific">Agrilutibacter niabensis</name>
    <dbReference type="NCBI Taxonomy" id="380628"/>
    <lineage>
        <taxon>Bacteria</taxon>
        <taxon>Pseudomonadati</taxon>
        <taxon>Pseudomonadota</taxon>
        <taxon>Gammaproteobacteria</taxon>
        <taxon>Lysobacterales</taxon>
        <taxon>Lysobacteraceae</taxon>
        <taxon>Agrilutibacter</taxon>
    </lineage>
</organism>
<protein>
    <submittedName>
        <fullName evidence="5">Phosphinothricin acetyltransferase</fullName>
        <ecNumber evidence="5">2.3.1.183</ecNumber>
    </submittedName>
</protein>
<proteinExistence type="predicted"/>
<evidence type="ECO:0000313" key="5">
    <source>
        <dbReference type="EMBL" id="MDR7098358.1"/>
    </source>
</evidence>
<comment type="caution">
    <text evidence="5">The sequence shown here is derived from an EMBL/GenBank/DDBJ whole genome shotgun (WGS) entry which is preliminary data.</text>
</comment>
<dbReference type="Pfam" id="PF13420">
    <property type="entry name" value="Acetyltransf_4"/>
    <property type="match status" value="1"/>
</dbReference>
<dbReference type="Proteomes" id="UP001267878">
    <property type="component" value="Unassembled WGS sequence"/>
</dbReference>
<evidence type="ECO:0000256" key="2">
    <source>
        <dbReference type="ARBA" id="ARBA00023315"/>
    </source>
</evidence>
<dbReference type="PANTHER" id="PTHR43072:SF23">
    <property type="entry name" value="UPF0039 PROTEIN C11D3.02C"/>
    <property type="match status" value="1"/>
</dbReference>
<dbReference type="PANTHER" id="PTHR43072">
    <property type="entry name" value="N-ACETYLTRANSFERASE"/>
    <property type="match status" value="1"/>
</dbReference>
<dbReference type="PROSITE" id="PS51186">
    <property type="entry name" value="GNAT"/>
    <property type="match status" value="1"/>
</dbReference>
<dbReference type="GO" id="GO:0102971">
    <property type="term" value="F:phosphinothricin N-acetyltransferase activity"/>
    <property type="evidence" value="ECO:0007669"/>
    <property type="project" value="UniProtKB-EC"/>
</dbReference>
<dbReference type="SUPFAM" id="SSF55729">
    <property type="entry name" value="Acyl-CoA N-acyltransferases (Nat)"/>
    <property type="match status" value="1"/>
</dbReference>
<evidence type="ECO:0000313" key="6">
    <source>
        <dbReference type="Proteomes" id="UP001267878"/>
    </source>
</evidence>
<dbReference type="NCBIfam" id="NF040504">
    <property type="entry name" value="resist_ArsN1b"/>
    <property type="match status" value="1"/>
</dbReference>
<dbReference type="EMBL" id="JAVDVW010000001">
    <property type="protein sequence ID" value="MDR7098358.1"/>
    <property type="molecule type" value="Genomic_DNA"/>
</dbReference>
<keyword evidence="1 5" id="KW-0808">Transferase</keyword>
<evidence type="ECO:0000259" key="4">
    <source>
        <dbReference type="PROSITE" id="PS51186"/>
    </source>
</evidence>